<keyword evidence="2" id="KW-1185">Reference proteome</keyword>
<gene>
    <name evidence="1" type="ORF">LYPA_23C020170</name>
</gene>
<evidence type="ECO:0000313" key="2">
    <source>
        <dbReference type="Proteomes" id="UP000386466"/>
    </source>
</evidence>
<dbReference type="Proteomes" id="UP000386466">
    <property type="component" value="Unassembled WGS sequence"/>
</dbReference>
<dbReference type="EMBL" id="CAAGRJ010031063">
    <property type="protein sequence ID" value="VFV41787.1"/>
    <property type="molecule type" value="Genomic_DNA"/>
</dbReference>
<proteinExistence type="predicted"/>
<name>A0A485PAQ8_LYNPA</name>
<accession>A0A485PAQ8</accession>
<organism evidence="1 2">
    <name type="scientific">Lynx pardinus</name>
    <name type="common">Iberian lynx</name>
    <name type="synonym">Felis pardina</name>
    <dbReference type="NCBI Taxonomy" id="191816"/>
    <lineage>
        <taxon>Eukaryota</taxon>
        <taxon>Metazoa</taxon>
        <taxon>Chordata</taxon>
        <taxon>Craniata</taxon>
        <taxon>Vertebrata</taxon>
        <taxon>Euteleostomi</taxon>
        <taxon>Mammalia</taxon>
        <taxon>Eutheria</taxon>
        <taxon>Laurasiatheria</taxon>
        <taxon>Carnivora</taxon>
        <taxon>Feliformia</taxon>
        <taxon>Felidae</taxon>
        <taxon>Felinae</taxon>
        <taxon>Lynx</taxon>
    </lineage>
</organism>
<sequence length="50" mass="6292">MMRLWRLWATSSQSAQHLFKMKNQWWQPTLFQDMQKPSQDEWTPRKPTWI</sequence>
<reference evidence="1 2" key="1">
    <citation type="submission" date="2019-01" db="EMBL/GenBank/DDBJ databases">
        <authorList>
            <person name="Alioto T."/>
            <person name="Alioto T."/>
        </authorList>
    </citation>
    <scope>NUCLEOTIDE SEQUENCE [LARGE SCALE GENOMIC DNA]</scope>
</reference>
<protein>
    <submittedName>
        <fullName evidence="1">Uncharacterized protein</fullName>
    </submittedName>
</protein>
<evidence type="ECO:0000313" key="1">
    <source>
        <dbReference type="EMBL" id="VFV41787.1"/>
    </source>
</evidence>
<dbReference type="AlphaFoldDB" id="A0A485PAQ8"/>